<dbReference type="InterPro" id="IPR051218">
    <property type="entry name" value="Sec_MonoDiacylglyc_Lipase"/>
</dbReference>
<evidence type="ECO:0000313" key="2">
    <source>
        <dbReference type="EMBL" id="RCV55119.1"/>
    </source>
</evidence>
<proteinExistence type="predicted"/>
<dbReference type="InterPro" id="IPR029058">
    <property type="entry name" value="AB_hydrolase_fold"/>
</dbReference>
<dbReference type="GO" id="GO:0006629">
    <property type="term" value="P:lipid metabolic process"/>
    <property type="evidence" value="ECO:0007669"/>
    <property type="project" value="InterPro"/>
</dbReference>
<sequence>MTEVAFDHAATAYGLPHAHCLAQAAALAYHDADEVAARTAAWGFPMSRSFRVAHRPPFPLEDTEGFVAASDRMIVVAFRGTEPAELRDWLSDANAAQVPHSARRGRVHSGFAQALDAVYPELHEAVTAARTDGQSLWFTGHSLGGALAMLAAARMYFDDPDLLADGVYTFGQPRTCDPELATAYDEAFRGRMFRFVNNNDIVAQLPPEPLYRHVAAEMYIDSQGRLRDKKASFLGGAADRVRGHTADLFAPGADGVRDHFIKSYLAALGKLAG</sequence>
<dbReference type="Gene3D" id="3.40.50.1820">
    <property type="entry name" value="alpha/beta hydrolase"/>
    <property type="match status" value="1"/>
</dbReference>
<dbReference type="SUPFAM" id="SSF53474">
    <property type="entry name" value="alpha/beta-Hydrolases"/>
    <property type="match status" value="1"/>
</dbReference>
<dbReference type="Proteomes" id="UP000253318">
    <property type="component" value="Unassembled WGS sequence"/>
</dbReference>
<keyword evidence="3" id="KW-1185">Reference proteome</keyword>
<evidence type="ECO:0000259" key="1">
    <source>
        <dbReference type="Pfam" id="PF01764"/>
    </source>
</evidence>
<feature type="domain" description="Fungal lipase-type" evidence="1">
    <location>
        <begin position="75"/>
        <end position="208"/>
    </location>
</feature>
<dbReference type="RefSeq" id="WP_114399766.1">
    <property type="nucleotide sequence ID" value="NZ_QEIM01000152.1"/>
</dbReference>
<comment type="caution">
    <text evidence="2">The sequence shown here is derived from an EMBL/GenBank/DDBJ whole genome shotgun (WGS) entry which is preliminary data.</text>
</comment>
<organism evidence="2 3">
    <name type="scientific">Marinitenerispora sediminis</name>
    <dbReference type="NCBI Taxonomy" id="1931232"/>
    <lineage>
        <taxon>Bacteria</taxon>
        <taxon>Bacillati</taxon>
        <taxon>Actinomycetota</taxon>
        <taxon>Actinomycetes</taxon>
        <taxon>Streptosporangiales</taxon>
        <taxon>Nocardiopsidaceae</taxon>
        <taxon>Marinitenerispora</taxon>
    </lineage>
</organism>
<dbReference type="InterPro" id="IPR002921">
    <property type="entry name" value="Fungal_lipase-type"/>
</dbReference>
<evidence type="ECO:0000313" key="3">
    <source>
        <dbReference type="Proteomes" id="UP000253318"/>
    </source>
</evidence>
<accession>A0A368T5T6</accession>
<dbReference type="AlphaFoldDB" id="A0A368T5T6"/>
<dbReference type="PANTHER" id="PTHR45856">
    <property type="entry name" value="ALPHA/BETA-HYDROLASES SUPERFAMILY PROTEIN"/>
    <property type="match status" value="1"/>
</dbReference>
<dbReference type="EMBL" id="QEIN01000153">
    <property type="protein sequence ID" value="RCV55119.1"/>
    <property type="molecule type" value="Genomic_DNA"/>
</dbReference>
<protein>
    <submittedName>
        <fullName evidence="2">Lipase</fullName>
    </submittedName>
</protein>
<reference evidence="2 3" key="1">
    <citation type="submission" date="2018-04" db="EMBL/GenBank/DDBJ databases">
        <title>Novel actinobacteria from marine sediment.</title>
        <authorList>
            <person name="Ng Z.Y."/>
            <person name="Tan G.Y.A."/>
        </authorList>
    </citation>
    <scope>NUCLEOTIDE SEQUENCE [LARGE SCALE GENOMIC DNA]</scope>
    <source>
        <strain evidence="2 3">TPS81</strain>
    </source>
</reference>
<dbReference type="OrthoDB" id="5522031at2"/>
<name>A0A368T5T6_9ACTN</name>
<dbReference type="CDD" id="cd00519">
    <property type="entry name" value="Lipase_3"/>
    <property type="match status" value="1"/>
</dbReference>
<gene>
    <name evidence="2" type="ORF">DEF24_18410</name>
</gene>
<dbReference type="Pfam" id="PF01764">
    <property type="entry name" value="Lipase_3"/>
    <property type="match status" value="1"/>
</dbReference>
<dbReference type="PANTHER" id="PTHR45856:SF24">
    <property type="entry name" value="FUNGAL LIPASE-LIKE DOMAIN-CONTAINING PROTEIN"/>
    <property type="match status" value="1"/>
</dbReference>